<dbReference type="SUPFAM" id="SSF52418">
    <property type="entry name" value="Nucleoside phosphorylase/phosphoribosyltransferase catalytic domain"/>
    <property type="match status" value="1"/>
</dbReference>
<dbReference type="NCBIfam" id="NF006005">
    <property type="entry name" value="PRK08136.1"/>
    <property type="match status" value="1"/>
</dbReference>
<keyword evidence="4" id="KW-0238">DNA-binding</keyword>
<dbReference type="InterPro" id="IPR017459">
    <property type="entry name" value="Glycosyl_Trfase_fam3_N_dom"/>
</dbReference>
<reference evidence="5" key="1">
    <citation type="journal article" date="2019" name="Int. J. Syst. Evol. Microbiol.">
        <title>The Global Catalogue of Microorganisms (GCM) 10K type strain sequencing project: providing services to taxonomists for standard genome sequencing and annotation.</title>
        <authorList>
            <consortium name="The Broad Institute Genomics Platform"/>
            <consortium name="The Broad Institute Genome Sequencing Center for Infectious Disease"/>
            <person name="Wu L."/>
            <person name="Ma J."/>
        </authorList>
    </citation>
    <scope>NUCLEOTIDE SEQUENCE [LARGE SCALE GENOMIC DNA]</scope>
    <source>
        <strain evidence="5">CGMCC 4.5798</strain>
    </source>
</reference>
<dbReference type="Gene3D" id="1.20.970.10">
    <property type="entry name" value="Transferase, Pyrimidine Nucleoside Phosphorylase, Chain C"/>
    <property type="match status" value="1"/>
</dbReference>
<dbReference type="InterPro" id="IPR035902">
    <property type="entry name" value="Nuc_phospho_transferase"/>
</dbReference>
<sequence>MQTKPEPNTDPFPAARFIKEIGRGVKGARSMTREDAGTLYGAMLDGRVSDLELGAILLAMRIKGESVEEIGGFMDAAESSFAPLPSPPGPYAPVLIPSYNGSRKLANLTPLLALLLAREGVPVLIHGVQQDPGRVTTAEILAEMGIGPVGSTADMLDAFASSKPCFMPIDVLAPRLAGQLALRRILGVRNSTHTLVKILQPFDGPALRLVSYTHPEYLAMLTEYFRTAAPAGRGDAFLMRGTEGETVANANRAQQIDWFHAGEQTLLAERDAPTDELAPAPEGRDAPATADWILRALRGEQPVPPPIAAQAAHCLRISRALREAATS</sequence>
<dbReference type="SUPFAM" id="SSF47648">
    <property type="entry name" value="Nucleoside phosphorylase/phosphoribosyltransferase N-terminal domain"/>
    <property type="match status" value="1"/>
</dbReference>
<organism evidence="4 5">
    <name type="scientific">Massilia aerilata</name>
    <dbReference type="NCBI Taxonomy" id="453817"/>
    <lineage>
        <taxon>Bacteria</taxon>
        <taxon>Pseudomonadati</taxon>
        <taxon>Pseudomonadota</taxon>
        <taxon>Betaproteobacteria</taxon>
        <taxon>Burkholderiales</taxon>
        <taxon>Oxalobacteraceae</taxon>
        <taxon>Telluria group</taxon>
        <taxon>Massilia</taxon>
    </lineage>
</organism>
<name>A0ABW0S6B0_9BURK</name>
<dbReference type="Proteomes" id="UP001596086">
    <property type="component" value="Unassembled WGS sequence"/>
</dbReference>
<dbReference type="RefSeq" id="WP_379775667.1">
    <property type="nucleotide sequence ID" value="NZ_JBHSMZ010000024.1"/>
</dbReference>
<keyword evidence="2" id="KW-0808">Transferase</keyword>
<evidence type="ECO:0000313" key="5">
    <source>
        <dbReference type="Proteomes" id="UP001596086"/>
    </source>
</evidence>
<protein>
    <submittedName>
        <fullName evidence="4">DNA-binding protein YbiB</fullName>
    </submittedName>
</protein>
<dbReference type="Pfam" id="PF02885">
    <property type="entry name" value="Glycos_trans_3N"/>
    <property type="match status" value="1"/>
</dbReference>
<comment type="caution">
    <text evidence="4">The sequence shown here is derived from an EMBL/GenBank/DDBJ whole genome shotgun (WGS) entry which is preliminary data.</text>
</comment>
<dbReference type="Gene3D" id="3.40.1030.10">
    <property type="entry name" value="Nucleoside phosphorylase/phosphoribosyltransferase catalytic domain"/>
    <property type="match status" value="1"/>
</dbReference>
<feature type="domain" description="Glycosyl transferase family 3 N-terminal" evidence="3">
    <location>
        <begin position="17"/>
        <end position="76"/>
    </location>
</feature>
<dbReference type="InterPro" id="IPR005940">
    <property type="entry name" value="Anthranilate_Pribosyl_Tfrase"/>
</dbReference>
<proteinExistence type="predicted"/>
<evidence type="ECO:0000259" key="3">
    <source>
        <dbReference type="Pfam" id="PF02885"/>
    </source>
</evidence>
<accession>A0ABW0S6B0</accession>
<dbReference type="InterPro" id="IPR036320">
    <property type="entry name" value="Glycosyl_Trfase_fam3_N_dom_sf"/>
</dbReference>
<dbReference type="PANTHER" id="PTHR43285">
    <property type="entry name" value="ANTHRANILATE PHOSPHORIBOSYLTRANSFERASE"/>
    <property type="match status" value="1"/>
</dbReference>
<dbReference type="PANTHER" id="PTHR43285:SF4">
    <property type="entry name" value="TRANSFERASE"/>
    <property type="match status" value="1"/>
</dbReference>
<gene>
    <name evidence="4" type="primary">ybiB</name>
    <name evidence="4" type="ORF">ACFPO9_23530</name>
</gene>
<evidence type="ECO:0000256" key="2">
    <source>
        <dbReference type="ARBA" id="ARBA00022679"/>
    </source>
</evidence>
<evidence type="ECO:0000313" key="4">
    <source>
        <dbReference type="EMBL" id="MFC5551500.1"/>
    </source>
</evidence>
<keyword evidence="5" id="KW-1185">Reference proteome</keyword>
<keyword evidence="1" id="KW-0328">Glycosyltransferase</keyword>
<evidence type="ECO:0000256" key="1">
    <source>
        <dbReference type="ARBA" id="ARBA00022676"/>
    </source>
</evidence>
<dbReference type="GO" id="GO:0003677">
    <property type="term" value="F:DNA binding"/>
    <property type="evidence" value="ECO:0007669"/>
    <property type="project" value="UniProtKB-KW"/>
</dbReference>
<dbReference type="EMBL" id="JBHSMZ010000024">
    <property type="protein sequence ID" value="MFC5551500.1"/>
    <property type="molecule type" value="Genomic_DNA"/>
</dbReference>